<proteinExistence type="predicted"/>
<accession>A0ABY1UL18</accession>
<evidence type="ECO:0000256" key="1">
    <source>
        <dbReference type="SAM" id="Coils"/>
    </source>
</evidence>
<reference evidence="2" key="1">
    <citation type="submission" date="2016-09" db="EMBL/GenBank/DDBJ databases">
        <authorList>
            <consortium name="Pathogen Informatics"/>
            <person name="Sun Q."/>
            <person name="Inoue M."/>
        </authorList>
    </citation>
    <scope>NUCLEOTIDE SEQUENCE</scope>
</reference>
<sequence length="301" mass="36528">MSANFEQENCKLLENFEVISTWCSNNDSNIESFVEPSELDIKDDNEKCQNILKDNIKNDFEIEEEKDDDKKKKKIEKSSSNIDLEYDTMKKYIKCIIHNKEKEEFYEFMKYLCDSDLFLSFVQFFLYVIKNKDSSLNPHDYLINFFQINMDEENNTNSIKKKKLIKENNFYKKQNEELKKQINIIQVEIMDLKKKNMCNLITNFFFKNNKQEYDATKIFKKVNLIYENITIEPPFHFTKDTFNLFLNYLSDKKRNYIYNIITDMDSMNKTNHNLFIKKKKLYNKLIKFIEFYRSFDNLIVE</sequence>
<evidence type="ECO:0000313" key="2">
    <source>
        <dbReference type="EMBL" id="SOV12363.1"/>
    </source>
</evidence>
<gene>
    <name evidence="2" type="ORF">PGABG01_0619200</name>
</gene>
<evidence type="ECO:0008006" key="4">
    <source>
        <dbReference type="Google" id="ProtNLM"/>
    </source>
</evidence>
<dbReference type="Proteomes" id="UP000831156">
    <property type="component" value="Chromosome 6"/>
</dbReference>
<protein>
    <recommendedName>
        <fullName evidence="4">RGS domain-containing protein</fullName>
    </recommendedName>
</protein>
<dbReference type="EMBL" id="LT969429">
    <property type="protein sequence ID" value="SOV12363.1"/>
    <property type="molecule type" value="Genomic_DNA"/>
</dbReference>
<name>A0ABY1UL18_9APIC</name>
<evidence type="ECO:0000313" key="3">
    <source>
        <dbReference type="Proteomes" id="UP000831156"/>
    </source>
</evidence>
<organism evidence="2 3">
    <name type="scientific">Plasmodium gaboni</name>
    <dbReference type="NCBI Taxonomy" id="647221"/>
    <lineage>
        <taxon>Eukaryota</taxon>
        <taxon>Sar</taxon>
        <taxon>Alveolata</taxon>
        <taxon>Apicomplexa</taxon>
        <taxon>Aconoidasida</taxon>
        <taxon>Haemosporida</taxon>
        <taxon>Plasmodiidae</taxon>
        <taxon>Plasmodium</taxon>
        <taxon>Plasmodium (Laverania)</taxon>
    </lineage>
</organism>
<keyword evidence="3" id="KW-1185">Reference proteome</keyword>
<feature type="coiled-coil region" evidence="1">
    <location>
        <begin position="161"/>
        <end position="195"/>
    </location>
</feature>
<keyword evidence="1" id="KW-0175">Coiled coil</keyword>